<accession>A0A6P1TVG4</accession>
<dbReference type="EMBL" id="CP048000">
    <property type="protein sequence ID" value="QHQ63706.1"/>
    <property type="molecule type" value="Genomic_DNA"/>
</dbReference>
<keyword evidence="3" id="KW-1185">Reference proteome</keyword>
<protein>
    <submittedName>
        <fullName evidence="2">Uncharacterized protein</fullName>
    </submittedName>
</protein>
<reference evidence="2 3" key="1">
    <citation type="submission" date="2020-01" db="EMBL/GenBank/DDBJ databases">
        <title>Genome analysis of Anaerocolumna sp. CBA3638.</title>
        <authorList>
            <person name="Kim J."/>
            <person name="Roh S.W."/>
        </authorList>
    </citation>
    <scope>NUCLEOTIDE SEQUENCE [LARGE SCALE GENOMIC DNA]</scope>
    <source>
        <strain evidence="2 3">CBA3638</strain>
    </source>
</reference>
<dbReference type="Proteomes" id="UP000464314">
    <property type="component" value="Chromosome"/>
</dbReference>
<sequence>MSNTSGKTSSENERRVDHLINLVERETRTERHLEQNSEISNPENLKHAKEVQQGRNEEIKNLKNIIVHGEHSNNDQVKNLEKRYEYTNGYLDHNADHMDNEALKNTVEKQEHRKDQLNSMK</sequence>
<gene>
    <name evidence="2" type="ORF">Ana3638_10185</name>
</gene>
<name>A0A6P1TVG4_9FIRM</name>
<dbReference type="KEGG" id="anr:Ana3638_10185"/>
<evidence type="ECO:0000313" key="3">
    <source>
        <dbReference type="Proteomes" id="UP000464314"/>
    </source>
</evidence>
<organism evidence="2 3">
    <name type="scientific">Anaerocolumna sedimenticola</name>
    <dbReference type="NCBI Taxonomy" id="2696063"/>
    <lineage>
        <taxon>Bacteria</taxon>
        <taxon>Bacillati</taxon>
        <taxon>Bacillota</taxon>
        <taxon>Clostridia</taxon>
        <taxon>Lachnospirales</taxon>
        <taxon>Lachnospiraceae</taxon>
        <taxon>Anaerocolumna</taxon>
    </lineage>
</organism>
<proteinExistence type="predicted"/>
<evidence type="ECO:0000313" key="2">
    <source>
        <dbReference type="EMBL" id="QHQ63706.1"/>
    </source>
</evidence>
<dbReference type="AlphaFoldDB" id="A0A6P1TVG4"/>
<feature type="region of interest" description="Disordered" evidence="1">
    <location>
        <begin position="27"/>
        <end position="52"/>
    </location>
</feature>
<evidence type="ECO:0000256" key="1">
    <source>
        <dbReference type="SAM" id="MobiDB-lite"/>
    </source>
</evidence>